<dbReference type="AlphaFoldDB" id="A0AA35Z5I9"/>
<dbReference type="EMBL" id="OX465081">
    <property type="protein sequence ID" value="CAI9286298.1"/>
    <property type="molecule type" value="Genomic_DNA"/>
</dbReference>
<name>A0AA35Z5I9_LACSI</name>
<evidence type="ECO:0000313" key="1">
    <source>
        <dbReference type="EMBL" id="CAI9286298.1"/>
    </source>
</evidence>
<sequence>MRKLLLPLTMFTSRFPFVFDVLISRFIFINRKRIIGQSHIEGFYVDVVRTHGFAKGLSRACLAKMSPVGDEREIGKDVSGNNSGNGWVCVVLAAKENTMVGAGGDSWWFPVAMGGRG</sequence>
<protein>
    <submittedName>
        <fullName evidence="1">Uncharacterized protein</fullName>
    </submittedName>
</protein>
<gene>
    <name evidence="1" type="ORF">LSALG_LOCUS25725</name>
</gene>
<keyword evidence="2" id="KW-1185">Reference proteome</keyword>
<organism evidence="1 2">
    <name type="scientific">Lactuca saligna</name>
    <name type="common">Willowleaf lettuce</name>
    <dbReference type="NCBI Taxonomy" id="75948"/>
    <lineage>
        <taxon>Eukaryota</taxon>
        <taxon>Viridiplantae</taxon>
        <taxon>Streptophyta</taxon>
        <taxon>Embryophyta</taxon>
        <taxon>Tracheophyta</taxon>
        <taxon>Spermatophyta</taxon>
        <taxon>Magnoliopsida</taxon>
        <taxon>eudicotyledons</taxon>
        <taxon>Gunneridae</taxon>
        <taxon>Pentapetalae</taxon>
        <taxon>asterids</taxon>
        <taxon>campanulids</taxon>
        <taxon>Asterales</taxon>
        <taxon>Asteraceae</taxon>
        <taxon>Cichorioideae</taxon>
        <taxon>Cichorieae</taxon>
        <taxon>Lactucinae</taxon>
        <taxon>Lactuca</taxon>
    </lineage>
</organism>
<accession>A0AA35Z5I9</accession>
<reference evidence="1" key="1">
    <citation type="submission" date="2023-04" db="EMBL/GenBank/DDBJ databases">
        <authorList>
            <person name="Vijverberg K."/>
            <person name="Xiong W."/>
            <person name="Schranz E."/>
        </authorList>
    </citation>
    <scope>NUCLEOTIDE SEQUENCE</scope>
</reference>
<dbReference type="Proteomes" id="UP001177003">
    <property type="component" value="Chromosome 5"/>
</dbReference>
<evidence type="ECO:0000313" key="2">
    <source>
        <dbReference type="Proteomes" id="UP001177003"/>
    </source>
</evidence>
<proteinExistence type="predicted"/>